<name>A0A6A3QHI3_9STRA</name>
<feature type="region of interest" description="Disordered" evidence="1">
    <location>
        <begin position="166"/>
        <end position="201"/>
    </location>
</feature>
<sequence>MEPAAKKPRRSWTREEETRLLQHYFRARNDASLRSDKGIKSKAWTLIISRLAEDGVDADKDQCRSKYSRLMSEYDAFKRLCNLSGAGWCSETNTPTLDEEGWAALAQAQPRNAALFKRFKTEGFFHDNICALLAGDSRATADDATSVRQFDAEVLLAASSSVDANNYSTTGDSATAEHETGSNEPEHVPPSPFASPTALQRTERVKRYRDGRRKAREASAAAASTAAEDAKASVAAFMKTAEAYFAMKMKTMARELGEGEDATV</sequence>
<evidence type="ECO:0000313" key="8">
    <source>
        <dbReference type="Proteomes" id="UP000440732"/>
    </source>
</evidence>
<dbReference type="Proteomes" id="UP000440367">
    <property type="component" value="Unassembled WGS sequence"/>
</dbReference>
<reference evidence="6 7" key="1">
    <citation type="submission" date="2018-08" db="EMBL/GenBank/DDBJ databases">
        <title>Genomic investigation of the strawberry pathogen Phytophthora fragariae indicates pathogenicity is determined by transcriptional variation in three key races.</title>
        <authorList>
            <person name="Adams T.M."/>
            <person name="Armitage A.D."/>
            <person name="Sobczyk M.K."/>
            <person name="Bates H.J."/>
            <person name="Dunwell J.M."/>
            <person name="Nellist C.F."/>
            <person name="Harrison R.J."/>
        </authorList>
    </citation>
    <scope>NUCLEOTIDE SEQUENCE [LARGE SCALE GENOMIC DNA]</scope>
    <source>
        <strain evidence="5 7">BC-1</strain>
        <strain evidence="4 8">NOV-5</strain>
        <strain evidence="3 6">NOV-9</strain>
    </source>
</reference>
<dbReference type="Pfam" id="PF12776">
    <property type="entry name" value="Myb_DNA-bind_3"/>
    <property type="match status" value="1"/>
</dbReference>
<dbReference type="Proteomes" id="UP000440732">
    <property type="component" value="Unassembled WGS sequence"/>
</dbReference>
<dbReference type="EMBL" id="QXGF01002998">
    <property type="protein sequence ID" value="KAE8922712.1"/>
    <property type="molecule type" value="Genomic_DNA"/>
</dbReference>
<feature type="domain" description="Myb-like" evidence="2">
    <location>
        <begin position="4"/>
        <end position="71"/>
    </location>
</feature>
<evidence type="ECO:0000256" key="1">
    <source>
        <dbReference type="SAM" id="MobiDB-lite"/>
    </source>
</evidence>
<dbReference type="InterPro" id="IPR024752">
    <property type="entry name" value="Myb/SANT-like_dom"/>
</dbReference>
<organism evidence="4 8">
    <name type="scientific">Phytophthora fragariae</name>
    <dbReference type="NCBI Taxonomy" id="53985"/>
    <lineage>
        <taxon>Eukaryota</taxon>
        <taxon>Sar</taxon>
        <taxon>Stramenopiles</taxon>
        <taxon>Oomycota</taxon>
        <taxon>Peronosporomycetes</taxon>
        <taxon>Peronosporales</taxon>
        <taxon>Peronosporaceae</taxon>
        <taxon>Phytophthora</taxon>
    </lineage>
</organism>
<evidence type="ECO:0000313" key="6">
    <source>
        <dbReference type="Proteomes" id="UP000429523"/>
    </source>
</evidence>
<evidence type="ECO:0000313" key="5">
    <source>
        <dbReference type="EMBL" id="KAE9182294.1"/>
    </source>
</evidence>
<dbReference type="EMBL" id="QXGA01004150">
    <property type="protein sequence ID" value="KAE9075852.1"/>
    <property type="molecule type" value="Genomic_DNA"/>
</dbReference>
<dbReference type="Proteomes" id="UP000429523">
    <property type="component" value="Unassembled WGS sequence"/>
</dbReference>
<evidence type="ECO:0000313" key="3">
    <source>
        <dbReference type="EMBL" id="KAE8922712.1"/>
    </source>
</evidence>
<protein>
    <recommendedName>
        <fullName evidence="2">Myb-like domain-containing protein</fullName>
    </recommendedName>
</protein>
<proteinExistence type="predicted"/>
<accession>A0A6A3QHI3</accession>
<evidence type="ECO:0000313" key="7">
    <source>
        <dbReference type="Proteomes" id="UP000440367"/>
    </source>
</evidence>
<dbReference type="InterPro" id="IPR001005">
    <property type="entry name" value="SANT/Myb"/>
</dbReference>
<dbReference type="Gene3D" id="1.10.10.60">
    <property type="entry name" value="Homeodomain-like"/>
    <property type="match status" value="1"/>
</dbReference>
<evidence type="ECO:0000313" key="4">
    <source>
        <dbReference type="EMBL" id="KAE9075852.1"/>
    </source>
</evidence>
<dbReference type="EMBL" id="QXGD01002950">
    <property type="protein sequence ID" value="KAE9182294.1"/>
    <property type="molecule type" value="Genomic_DNA"/>
</dbReference>
<gene>
    <name evidence="5" type="ORF">PF002_g27029</name>
    <name evidence="4" type="ORF">PF006_g28248</name>
    <name evidence="3" type="ORF">PF009_g27029</name>
</gene>
<feature type="compositionally biased region" description="Basic and acidic residues" evidence="1">
    <location>
        <begin position="175"/>
        <end position="187"/>
    </location>
</feature>
<dbReference type="AlphaFoldDB" id="A0A6A3QHI3"/>
<dbReference type="PROSITE" id="PS50090">
    <property type="entry name" value="MYB_LIKE"/>
    <property type="match status" value="1"/>
</dbReference>
<dbReference type="PANTHER" id="PTHR46929:SF3">
    <property type="entry name" value="MYB_SANT-LIKE DOMAIN-CONTAINING PROTEIN"/>
    <property type="match status" value="1"/>
</dbReference>
<comment type="caution">
    <text evidence="4">The sequence shown here is derived from an EMBL/GenBank/DDBJ whole genome shotgun (WGS) entry which is preliminary data.</text>
</comment>
<dbReference type="PANTHER" id="PTHR46929">
    <property type="entry name" value="EXPRESSED PROTEIN"/>
    <property type="match status" value="1"/>
</dbReference>
<evidence type="ECO:0000259" key="2">
    <source>
        <dbReference type="PROSITE" id="PS50090"/>
    </source>
</evidence>